<dbReference type="InterPro" id="IPR003690">
    <property type="entry name" value="MTERF"/>
</dbReference>
<dbReference type="Pfam" id="PF02536">
    <property type="entry name" value="mTERF"/>
    <property type="match status" value="1"/>
</dbReference>
<comment type="similarity">
    <text evidence="1">Belongs to the mTERF family.</text>
</comment>
<keyword evidence="5" id="KW-1185">Reference proteome</keyword>
<dbReference type="InterPro" id="IPR038538">
    <property type="entry name" value="MTERF_sf"/>
</dbReference>
<keyword evidence="2" id="KW-0805">Transcription regulation</keyword>
<evidence type="ECO:0000256" key="1">
    <source>
        <dbReference type="ARBA" id="ARBA00007692"/>
    </source>
</evidence>
<dbReference type="AlphaFoldDB" id="A0A8K0NB73"/>
<dbReference type="Proteomes" id="UP000797356">
    <property type="component" value="Chromosome 13"/>
</dbReference>
<keyword evidence="3" id="KW-0809">Transit peptide</keyword>
<gene>
    <name evidence="4" type="ORF">COCNU_13G004490</name>
</gene>
<name>A0A8K0NB73_COCNU</name>
<proteinExistence type="inferred from homology"/>
<dbReference type="SMART" id="SM00733">
    <property type="entry name" value="Mterf"/>
    <property type="match status" value="2"/>
</dbReference>
<comment type="caution">
    <text evidence="4">The sequence shown here is derived from an EMBL/GenBank/DDBJ whole genome shotgun (WGS) entry which is preliminary data.</text>
</comment>
<dbReference type="EMBL" id="CM017884">
    <property type="protein sequence ID" value="KAG1366659.1"/>
    <property type="molecule type" value="Genomic_DNA"/>
</dbReference>
<protein>
    <submittedName>
        <fullName evidence="4">Putative Transcription termination factor MTEF18, mitochondrial</fullName>
    </submittedName>
</protein>
<evidence type="ECO:0000256" key="3">
    <source>
        <dbReference type="ARBA" id="ARBA00022946"/>
    </source>
</evidence>
<reference evidence="4" key="1">
    <citation type="journal article" date="2017" name="Gigascience">
        <title>The genome draft of coconut (Cocos nucifera).</title>
        <authorList>
            <person name="Xiao Y."/>
            <person name="Xu P."/>
            <person name="Fan H."/>
            <person name="Baudouin L."/>
            <person name="Xia W."/>
            <person name="Bocs S."/>
            <person name="Xu J."/>
            <person name="Li Q."/>
            <person name="Guo A."/>
            <person name="Zhou L."/>
            <person name="Li J."/>
            <person name="Wu Y."/>
            <person name="Ma Z."/>
            <person name="Armero A."/>
            <person name="Issali A.E."/>
            <person name="Liu N."/>
            <person name="Peng M."/>
            <person name="Yang Y."/>
        </authorList>
    </citation>
    <scope>NUCLEOTIDE SEQUENCE</scope>
    <source>
        <tissue evidence="4">Spear leaf of Hainan Tall coconut</tissue>
    </source>
</reference>
<evidence type="ECO:0000313" key="4">
    <source>
        <dbReference type="EMBL" id="KAG1366659.1"/>
    </source>
</evidence>
<dbReference type="OrthoDB" id="784462at2759"/>
<reference evidence="4" key="2">
    <citation type="submission" date="2019-07" db="EMBL/GenBank/DDBJ databases">
        <authorList>
            <person name="Yang Y."/>
            <person name="Bocs S."/>
            <person name="Baudouin L."/>
        </authorList>
    </citation>
    <scope>NUCLEOTIDE SEQUENCE</scope>
    <source>
        <tissue evidence="4">Spear leaf of Hainan Tall coconut</tissue>
    </source>
</reference>
<dbReference type="Gene3D" id="1.25.70.10">
    <property type="entry name" value="Transcription termination factor 3, mitochondrial"/>
    <property type="match status" value="1"/>
</dbReference>
<organism evidence="4 5">
    <name type="scientific">Cocos nucifera</name>
    <name type="common">Coconut palm</name>
    <dbReference type="NCBI Taxonomy" id="13894"/>
    <lineage>
        <taxon>Eukaryota</taxon>
        <taxon>Viridiplantae</taxon>
        <taxon>Streptophyta</taxon>
        <taxon>Embryophyta</taxon>
        <taxon>Tracheophyta</taxon>
        <taxon>Spermatophyta</taxon>
        <taxon>Magnoliopsida</taxon>
        <taxon>Liliopsida</taxon>
        <taxon>Arecaceae</taxon>
        <taxon>Arecoideae</taxon>
        <taxon>Cocoseae</taxon>
        <taxon>Attaleinae</taxon>
        <taxon>Cocos</taxon>
    </lineage>
</organism>
<keyword evidence="2" id="KW-0804">Transcription</keyword>
<keyword evidence="2" id="KW-0806">Transcription termination</keyword>
<evidence type="ECO:0000313" key="5">
    <source>
        <dbReference type="Proteomes" id="UP000797356"/>
    </source>
</evidence>
<accession>A0A8K0NB73</accession>
<dbReference type="PANTHER" id="PTHR13068">
    <property type="entry name" value="CGI-12 PROTEIN-RELATED"/>
    <property type="match status" value="1"/>
</dbReference>
<dbReference type="GO" id="GO:0003676">
    <property type="term" value="F:nucleic acid binding"/>
    <property type="evidence" value="ECO:0007669"/>
    <property type="project" value="InterPro"/>
</dbReference>
<dbReference type="GO" id="GO:0006353">
    <property type="term" value="P:DNA-templated transcription termination"/>
    <property type="evidence" value="ECO:0007669"/>
    <property type="project" value="UniProtKB-KW"/>
</dbReference>
<dbReference type="PANTHER" id="PTHR13068:SF236">
    <property type="entry name" value="OS02G0749800 PROTEIN"/>
    <property type="match status" value="1"/>
</dbReference>
<evidence type="ECO:0000256" key="2">
    <source>
        <dbReference type="ARBA" id="ARBA00022472"/>
    </source>
</evidence>
<sequence length="146" mass="16859">MFAWVLQTLQACSNARFAAKLELMRSFGWSESEFLTALCKAPGILDETKKVMERKMEFLVKEAGCTPSYAARYPVLLICSLDKRLIPRYRAVEILKSKGLRTRKWQLSRIMCVSEKDFFEKFILCHKEKVPELHEIFTAGCKRAAS</sequence>